<evidence type="ECO:0000313" key="3">
    <source>
        <dbReference type="Proteomes" id="UP001174936"/>
    </source>
</evidence>
<dbReference type="PROSITE" id="PS50280">
    <property type="entry name" value="SET"/>
    <property type="match status" value="1"/>
</dbReference>
<dbReference type="PANTHER" id="PTHR13271">
    <property type="entry name" value="UNCHARACTERIZED PUTATIVE METHYLTRANSFERASE"/>
    <property type="match status" value="1"/>
</dbReference>
<evidence type="ECO:0000313" key="2">
    <source>
        <dbReference type="EMBL" id="KAK0648693.1"/>
    </source>
</evidence>
<keyword evidence="3" id="KW-1185">Reference proteome</keyword>
<dbReference type="InterPro" id="IPR050600">
    <property type="entry name" value="SETD3_SETD6_MTase"/>
</dbReference>
<reference evidence="2" key="1">
    <citation type="submission" date="2023-06" db="EMBL/GenBank/DDBJ databases">
        <title>Genome-scale phylogeny and comparative genomics of the fungal order Sordariales.</title>
        <authorList>
            <consortium name="Lawrence Berkeley National Laboratory"/>
            <person name="Hensen N."/>
            <person name="Bonometti L."/>
            <person name="Westerberg I."/>
            <person name="Brannstrom I.O."/>
            <person name="Guillou S."/>
            <person name="Cros-Aarteil S."/>
            <person name="Calhoun S."/>
            <person name="Haridas S."/>
            <person name="Kuo A."/>
            <person name="Mondo S."/>
            <person name="Pangilinan J."/>
            <person name="Riley R."/>
            <person name="Labutti K."/>
            <person name="Andreopoulos B."/>
            <person name="Lipzen A."/>
            <person name="Chen C."/>
            <person name="Yanf M."/>
            <person name="Daum C."/>
            <person name="Ng V."/>
            <person name="Clum A."/>
            <person name="Steindorff A."/>
            <person name="Ohm R."/>
            <person name="Martin F."/>
            <person name="Silar P."/>
            <person name="Natvig D."/>
            <person name="Lalanne C."/>
            <person name="Gautier V."/>
            <person name="Ament-Velasquez S.L."/>
            <person name="Kruys A."/>
            <person name="Hutchinson M.I."/>
            <person name="Powell A.J."/>
            <person name="Barry K."/>
            <person name="Miller A.N."/>
            <person name="Grigoriev I.V."/>
            <person name="Debuchy R."/>
            <person name="Gladieux P."/>
            <person name="Thoren M.H."/>
            <person name="Johannesson H."/>
        </authorList>
    </citation>
    <scope>NUCLEOTIDE SEQUENCE</scope>
    <source>
        <strain evidence="2">SMH2532-1</strain>
    </source>
</reference>
<feature type="domain" description="SET" evidence="1">
    <location>
        <begin position="14"/>
        <end position="224"/>
    </location>
</feature>
<dbReference type="InterPro" id="IPR001214">
    <property type="entry name" value="SET_dom"/>
</dbReference>
<dbReference type="Gene3D" id="3.90.1410.10">
    <property type="entry name" value="set domain protein methyltransferase, domain 1"/>
    <property type="match status" value="1"/>
</dbReference>
<name>A0AA39Y9Z8_9PEZI</name>
<sequence length="372" mass="42715">MEDRKKLLDWAKVEGVSLRGVHATEIPRRGAGMTAARRLKKGEEILQVPIGLVRSLHRVPEDISRKLPSDTSIHALLAADLTMNGKTELGLWKKCLPTLADFSTGMPFMWHQQLQALLPKPAREFLENQLGNFHRDWVRVKKAFPDLQRQDYLYTWLVVNTRSFYYCTPRMELYPPVDRLALVPIADLFNHADTGCSVSFTPEGFAVSADRQYRVGEEIYISYGTHTNDFLLAEYGFVPVANRWDKVSLDDAIIPKLSAVQKEQLRDRELLGPFLLDSKTLGCKKMQAAIRVLCPCSQPRWDWFLDEEGCREHCRERMNAFLKSLLVEYLVKVRSTIQDVAELQEGQSAQRELLGQRWRQIESAVSKAIKRL</sequence>
<dbReference type="PANTHER" id="PTHR13271:SF137">
    <property type="entry name" value="SET DOMAIN-CONTAINING PROTEIN"/>
    <property type="match status" value="1"/>
</dbReference>
<dbReference type="GO" id="GO:0016279">
    <property type="term" value="F:protein-lysine N-methyltransferase activity"/>
    <property type="evidence" value="ECO:0007669"/>
    <property type="project" value="TreeGrafter"/>
</dbReference>
<accession>A0AA39Y9Z8</accession>
<dbReference type="AlphaFoldDB" id="A0AA39Y9Z8"/>
<dbReference type="InterPro" id="IPR046341">
    <property type="entry name" value="SET_dom_sf"/>
</dbReference>
<dbReference type="Pfam" id="PF00856">
    <property type="entry name" value="SET"/>
    <property type="match status" value="1"/>
</dbReference>
<dbReference type="Proteomes" id="UP001174936">
    <property type="component" value="Unassembled WGS sequence"/>
</dbReference>
<comment type="caution">
    <text evidence="2">The sequence shown here is derived from an EMBL/GenBank/DDBJ whole genome shotgun (WGS) entry which is preliminary data.</text>
</comment>
<evidence type="ECO:0000259" key="1">
    <source>
        <dbReference type="PROSITE" id="PS50280"/>
    </source>
</evidence>
<protein>
    <recommendedName>
        <fullName evidence="1">SET domain-containing protein</fullName>
    </recommendedName>
</protein>
<proteinExistence type="predicted"/>
<dbReference type="EMBL" id="JAULSV010000003">
    <property type="protein sequence ID" value="KAK0648693.1"/>
    <property type="molecule type" value="Genomic_DNA"/>
</dbReference>
<gene>
    <name evidence="2" type="ORF">B0T16DRAFT_118347</name>
</gene>
<dbReference type="SUPFAM" id="SSF82199">
    <property type="entry name" value="SET domain"/>
    <property type="match status" value="1"/>
</dbReference>
<organism evidence="2 3">
    <name type="scientific">Cercophora newfieldiana</name>
    <dbReference type="NCBI Taxonomy" id="92897"/>
    <lineage>
        <taxon>Eukaryota</taxon>
        <taxon>Fungi</taxon>
        <taxon>Dikarya</taxon>
        <taxon>Ascomycota</taxon>
        <taxon>Pezizomycotina</taxon>
        <taxon>Sordariomycetes</taxon>
        <taxon>Sordariomycetidae</taxon>
        <taxon>Sordariales</taxon>
        <taxon>Lasiosphaeriaceae</taxon>
        <taxon>Cercophora</taxon>
    </lineage>
</organism>